<dbReference type="Gene3D" id="3.40.50.1000">
    <property type="entry name" value="HAD superfamily/HAD-like"/>
    <property type="match status" value="1"/>
</dbReference>
<evidence type="ECO:0000313" key="2">
    <source>
        <dbReference type="Proteomes" id="UP000823863"/>
    </source>
</evidence>
<dbReference type="AlphaFoldDB" id="A0A9D2PT40"/>
<dbReference type="GO" id="GO:0005829">
    <property type="term" value="C:cytosol"/>
    <property type="evidence" value="ECO:0007669"/>
    <property type="project" value="TreeGrafter"/>
</dbReference>
<reference evidence="1" key="2">
    <citation type="submission" date="2021-04" db="EMBL/GenBank/DDBJ databases">
        <authorList>
            <person name="Gilroy R."/>
        </authorList>
    </citation>
    <scope>NUCLEOTIDE SEQUENCE</scope>
    <source>
        <strain evidence="1">CHK198-12963</strain>
    </source>
</reference>
<dbReference type="InterPro" id="IPR023214">
    <property type="entry name" value="HAD_sf"/>
</dbReference>
<dbReference type="NCBIfam" id="TIGR01484">
    <property type="entry name" value="HAD-SF-IIB"/>
    <property type="match status" value="1"/>
</dbReference>
<dbReference type="InterPro" id="IPR000150">
    <property type="entry name" value="Cof"/>
</dbReference>
<dbReference type="CDD" id="cd07518">
    <property type="entry name" value="HAD_YbiV-Like"/>
    <property type="match status" value="1"/>
</dbReference>
<evidence type="ECO:0000313" key="1">
    <source>
        <dbReference type="EMBL" id="HJC65256.1"/>
    </source>
</evidence>
<dbReference type="Gene3D" id="3.30.1240.10">
    <property type="match status" value="1"/>
</dbReference>
<accession>A0A9D2PT40</accession>
<dbReference type="SUPFAM" id="SSF56784">
    <property type="entry name" value="HAD-like"/>
    <property type="match status" value="1"/>
</dbReference>
<reference evidence="1" key="1">
    <citation type="journal article" date="2021" name="PeerJ">
        <title>Extensive microbial diversity within the chicken gut microbiome revealed by metagenomics and culture.</title>
        <authorList>
            <person name="Gilroy R."/>
            <person name="Ravi A."/>
            <person name="Getino M."/>
            <person name="Pursley I."/>
            <person name="Horton D.L."/>
            <person name="Alikhan N.F."/>
            <person name="Baker D."/>
            <person name="Gharbi K."/>
            <person name="Hall N."/>
            <person name="Watson M."/>
            <person name="Adriaenssens E.M."/>
            <person name="Foster-Nyarko E."/>
            <person name="Jarju S."/>
            <person name="Secka A."/>
            <person name="Antonio M."/>
            <person name="Oren A."/>
            <person name="Chaudhuri R.R."/>
            <person name="La Ragione R."/>
            <person name="Hildebrand F."/>
            <person name="Pallen M.J."/>
        </authorList>
    </citation>
    <scope>NUCLEOTIDE SEQUENCE</scope>
    <source>
        <strain evidence="1">CHK198-12963</strain>
    </source>
</reference>
<dbReference type="SFLD" id="SFLDG01140">
    <property type="entry name" value="C2.B:_Phosphomannomutase_and_P"/>
    <property type="match status" value="1"/>
</dbReference>
<dbReference type="SFLD" id="SFLDS00003">
    <property type="entry name" value="Haloacid_Dehalogenase"/>
    <property type="match status" value="1"/>
</dbReference>
<dbReference type="PANTHER" id="PTHR10000">
    <property type="entry name" value="PHOSPHOSERINE PHOSPHATASE"/>
    <property type="match status" value="1"/>
</dbReference>
<comment type="caution">
    <text evidence="1">The sequence shown here is derived from an EMBL/GenBank/DDBJ whole genome shotgun (WGS) entry which is preliminary data.</text>
</comment>
<dbReference type="Pfam" id="PF08282">
    <property type="entry name" value="Hydrolase_3"/>
    <property type="match status" value="1"/>
</dbReference>
<proteinExistence type="predicted"/>
<dbReference type="GO" id="GO:0000287">
    <property type="term" value="F:magnesium ion binding"/>
    <property type="evidence" value="ECO:0007669"/>
    <property type="project" value="TreeGrafter"/>
</dbReference>
<sequence>MIKLVVSDVDGTLVPDGTSVVNPQLFDVILKLREKGIQVAIASGRPWASIEKAFEPVKEKIFYISNNGAYLGCCGRSLFVTSIDRKILEELILAGRSFPDLAMTYAGENGDYIEDGNDRLYQWLTEGYGFRVTKVNSLLEVNEPCLKLSFYKEHGIEEAGRELFARFKDRLKITIAGDMWMDCMDPSVNKGQAVKCLQESLEILPEETAAFGDQLNDLEMLERAYYSFAVANAREEVRRAARFQADENVKDGVLKVLRQLV</sequence>
<name>A0A9D2PT40_9FIRM</name>
<gene>
    <name evidence="1" type="ORF">H9931_00845</name>
</gene>
<dbReference type="Proteomes" id="UP000823863">
    <property type="component" value="Unassembled WGS sequence"/>
</dbReference>
<dbReference type="InterPro" id="IPR006379">
    <property type="entry name" value="HAD-SF_hydro_IIB"/>
</dbReference>
<dbReference type="EMBL" id="DWWB01000003">
    <property type="protein sequence ID" value="HJC65256.1"/>
    <property type="molecule type" value="Genomic_DNA"/>
</dbReference>
<dbReference type="PANTHER" id="PTHR10000:SF8">
    <property type="entry name" value="HAD SUPERFAMILY HYDROLASE-LIKE, TYPE 3"/>
    <property type="match status" value="1"/>
</dbReference>
<dbReference type="InterPro" id="IPR036412">
    <property type="entry name" value="HAD-like_sf"/>
</dbReference>
<protein>
    <submittedName>
        <fullName evidence="1">Cof-type HAD-IIB family hydrolase</fullName>
    </submittedName>
</protein>
<dbReference type="GO" id="GO:0016791">
    <property type="term" value="F:phosphatase activity"/>
    <property type="evidence" value="ECO:0007669"/>
    <property type="project" value="UniProtKB-ARBA"/>
</dbReference>
<keyword evidence="1" id="KW-0378">Hydrolase</keyword>
<dbReference type="NCBIfam" id="TIGR00099">
    <property type="entry name" value="Cof-subfamily"/>
    <property type="match status" value="1"/>
</dbReference>
<organism evidence="1 2">
    <name type="scientific">Candidatus Enterocloster excrementigallinarum</name>
    <dbReference type="NCBI Taxonomy" id="2838558"/>
    <lineage>
        <taxon>Bacteria</taxon>
        <taxon>Bacillati</taxon>
        <taxon>Bacillota</taxon>
        <taxon>Clostridia</taxon>
        <taxon>Lachnospirales</taxon>
        <taxon>Lachnospiraceae</taxon>
        <taxon>Enterocloster</taxon>
    </lineage>
</organism>